<dbReference type="Proteomes" id="UP000236333">
    <property type="component" value="Unassembled WGS sequence"/>
</dbReference>
<dbReference type="OrthoDB" id="541916at2759"/>
<dbReference type="GO" id="GO:0003677">
    <property type="term" value="F:DNA binding"/>
    <property type="evidence" value="ECO:0007669"/>
    <property type="project" value="UniProtKB-KW"/>
</dbReference>
<keyword evidence="1" id="KW-0238">DNA-binding</keyword>
<evidence type="ECO:0000256" key="2">
    <source>
        <dbReference type="SAM" id="MobiDB-lite"/>
    </source>
</evidence>
<protein>
    <recommendedName>
        <fullName evidence="3">Cas12f1-like TNB domain-containing protein</fullName>
    </recommendedName>
</protein>
<dbReference type="AlphaFoldDB" id="A0A2J7ZLP5"/>
<evidence type="ECO:0000256" key="1">
    <source>
        <dbReference type="ARBA" id="ARBA00023125"/>
    </source>
</evidence>
<evidence type="ECO:0000313" key="4">
    <source>
        <dbReference type="EMBL" id="PNH01191.1"/>
    </source>
</evidence>
<feature type="compositionally biased region" description="Low complexity" evidence="2">
    <location>
        <begin position="212"/>
        <end position="226"/>
    </location>
</feature>
<dbReference type="InterPro" id="IPR010095">
    <property type="entry name" value="Cas12f1-like_TNB"/>
</dbReference>
<feature type="domain" description="Cas12f1-like TNB" evidence="3">
    <location>
        <begin position="116"/>
        <end position="175"/>
    </location>
</feature>
<feature type="region of interest" description="Disordered" evidence="2">
    <location>
        <begin position="266"/>
        <end position="297"/>
    </location>
</feature>
<dbReference type="Pfam" id="PF07282">
    <property type="entry name" value="Cas12f1-like_TNB"/>
    <property type="match status" value="1"/>
</dbReference>
<organism evidence="4 5">
    <name type="scientific">Tetrabaena socialis</name>
    <dbReference type="NCBI Taxonomy" id="47790"/>
    <lineage>
        <taxon>Eukaryota</taxon>
        <taxon>Viridiplantae</taxon>
        <taxon>Chlorophyta</taxon>
        <taxon>core chlorophytes</taxon>
        <taxon>Chlorophyceae</taxon>
        <taxon>CS clade</taxon>
        <taxon>Chlamydomonadales</taxon>
        <taxon>Tetrabaenaceae</taxon>
        <taxon>Tetrabaena</taxon>
    </lineage>
</organism>
<sequence>MVALEHDSEHGCGLQQQLDAGHWADAAAIVHAFNSEFEPGTIQAYLGQPDQCDRYRRARPAAAAAAPALPVLSEPDSSIYEPAGNTVPWPGRPCNTIVSRPGLGPSKDLQALLRTQYGCRVLMIDEYLTSQICARCGQRKLKAYKPLDVKRAHALKRCSNCGILWNRDVNAALNIRLLTLCELRGMLRPPALRRPQRDAAAGGLFDESDAGSPQQPSPTSSSDDDLPLLQLHQRLKLRREPGARRGGSLSASGAWQAGQTGGVMAGDVVQVTERRAKRRRGMGEEGRINQIQRNSSI</sequence>
<reference evidence="4 5" key="1">
    <citation type="journal article" date="2017" name="Mol. Biol. Evol.">
        <title>The 4-celled Tetrabaena socialis nuclear genome reveals the essential components for genetic control of cell number at the origin of multicellularity in the volvocine lineage.</title>
        <authorList>
            <person name="Featherston J."/>
            <person name="Arakaki Y."/>
            <person name="Hanschen E.R."/>
            <person name="Ferris P.J."/>
            <person name="Michod R.E."/>
            <person name="Olson B.J.S.C."/>
            <person name="Nozaki H."/>
            <person name="Durand P.M."/>
        </authorList>
    </citation>
    <scope>NUCLEOTIDE SEQUENCE [LARGE SCALE GENOMIC DNA]</scope>
    <source>
        <strain evidence="4 5">NIES-571</strain>
    </source>
</reference>
<dbReference type="EMBL" id="PGGS01000982">
    <property type="protein sequence ID" value="PNH01191.1"/>
    <property type="molecule type" value="Genomic_DNA"/>
</dbReference>
<feature type="region of interest" description="Disordered" evidence="2">
    <location>
        <begin position="197"/>
        <end position="226"/>
    </location>
</feature>
<feature type="non-terminal residue" evidence="4">
    <location>
        <position position="297"/>
    </location>
</feature>
<proteinExistence type="predicted"/>
<keyword evidence="5" id="KW-1185">Reference proteome</keyword>
<gene>
    <name evidence="4" type="ORF">TSOC_012934</name>
</gene>
<accession>A0A2J7ZLP5</accession>
<evidence type="ECO:0000259" key="3">
    <source>
        <dbReference type="Pfam" id="PF07282"/>
    </source>
</evidence>
<evidence type="ECO:0000313" key="5">
    <source>
        <dbReference type="Proteomes" id="UP000236333"/>
    </source>
</evidence>
<feature type="region of interest" description="Disordered" evidence="2">
    <location>
        <begin position="239"/>
        <end position="258"/>
    </location>
</feature>
<name>A0A2J7ZLP5_9CHLO</name>
<comment type="caution">
    <text evidence="4">The sequence shown here is derived from an EMBL/GenBank/DDBJ whole genome shotgun (WGS) entry which is preliminary data.</text>
</comment>